<dbReference type="HAMAP" id="MF_01302_A">
    <property type="entry name" value="Ribosomal_uS8_A"/>
    <property type="match status" value="1"/>
</dbReference>
<protein>
    <recommendedName>
        <fullName evidence="8">Small ribosomal subunit protein uS8</fullName>
    </recommendedName>
</protein>
<proteinExistence type="inferred from homology"/>
<dbReference type="InterPro" id="IPR035987">
    <property type="entry name" value="Ribosomal_uS8_sf"/>
</dbReference>
<gene>
    <name evidence="8" type="primary">rps8</name>
    <name evidence="10" type="ORF">L6E24_10230</name>
</gene>
<dbReference type="NCBIfam" id="NF003115">
    <property type="entry name" value="PRK04034.1"/>
    <property type="match status" value="1"/>
</dbReference>
<dbReference type="FunFam" id="3.30.1490.10:FF:000002">
    <property type="entry name" value="40S ribosomal protein S15a"/>
    <property type="match status" value="1"/>
</dbReference>
<evidence type="ECO:0000256" key="8">
    <source>
        <dbReference type="HAMAP-Rule" id="MF_01302"/>
    </source>
</evidence>
<comment type="subunit">
    <text evidence="3 8">Part of the 30S ribosomal subunit.</text>
</comment>
<sequence length="130" mass="14200">MTKLNPIADAMSTIKNASDVGKTFCIVEPAAKLIGSMLGIMKEEGYIEGFELIDDGRGGQFRISLNGNINKCGSITPRFTVKTDEIEEWETRYLPAKNFGILILTTSKGVISHETARHEGVGGELLGYVY</sequence>
<name>A0A9E7TI19_9EURY</name>
<dbReference type="GO" id="GO:0003735">
    <property type="term" value="F:structural constituent of ribosome"/>
    <property type="evidence" value="ECO:0007669"/>
    <property type="project" value="InterPro"/>
</dbReference>
<dbReference type="AlphaFoldDB" id="A0A9E7TI19"/>
<evidence type="ECO:0000256" key="6">
    <source>
        <dbReference type="ARBA" id="ARBA00022980"/>
    </source>
</evidence>
<dbReference type="GeneID" id="74308081"/>
<dbReference type="Gene3D" id="3.30.1370.30">
    <property type="match status" value="1"/>
</dbReference>
<keyword evidence="5 8" id="KW-0694">RNA-binding</keyword>
<keyword evidence="11" id="KW-1185">Reference proteome</keyword>
<dbReference type="GO" id="GO:0005840">
    <property type="term" value="C:ribosome"/>
    <property type="evidence" value="ECO:0007669"/>
    <property type="project" value="UniProtKB-KW"/>
</dbReference>
<evidence type="ECO:0000256" key="2">
    <source>
        <dbReference type="ARBA" id="ARBA00006471"/>
    </source>
</evidence>
<evidence type="ECO:0000256" key="4">
    <source>
        <dbReference type="ARBA" id="ARBA00022730"/>
    </source>
</evidence>
<dbReference type="GO" id="GO:0019843">
    <property type="term" value="F:rRNA binding"/>
    <property type="evidence" value="ECO:0007669"/>
    <property type="project" value="UniProtKB-UniRule"/>
</dbReference>
<dbReference type="Proteomes" id="UP001060368">
    <property type="component" value="Chromosome"/>
</dbReference>
<dbReference type="GO" id="GO:1990904">
    <property type="term" value="C:ribonucleoprotein complex"/>
    <property type="evidence" value="ECO:0007669"/>
    <property type="project" value="UniProtKB-KW"/>
</dbReference>
<comment type="similarity">
    <text evidence="2 8 9">Belongs to the universal ribosomal protein uS8 family.</text>
</comment>
<dbReference type="SUPFAM" id="SSF56047">
    <property type="entry name" value="Ribosomal protein S8"/>
    <property type="match status" value="1"/>
</dbReference>
<dbReference type="RefSeq" id="WP_257741890.1">
    <property type="nucleotide sequence ID" value="NZ_CP096115.1"/>
</dbReference>
<evidence type="ECO:0000256" key="7">
    <source>
        <dbReference type="ARBA" id="ARBA00023274"/>
    </source>
</evidence>
<dbReference type="InterPro" id="IPR047863">
    <property type="entry name" value="Ribosomal_uS8_CS"/>
</dbReference>
<dbReference type="PROSITE" id="PS00053">
    <property type="entry name" value="RIBOSOMAL_S8"/>
    <property type="match status" value="1"/>
</dbReference>
<dbReference type="PANTHER" id="PTHR11758">
    <property type="entry name" value="40S RIBOSOMAL PROTEIN S15A"/>
    <property type="match status" value="1"/>
</dbReference>
<reference evidence="10" key="1">
    <citation type="submission" date="2022-04" db="EMBL/GenBank/DDBJ databases">
        <title>Complete genome of Methanoplanus endosymbiosus DSM 3599.</title>
        <authorList>
            <person name="Chen S.-C."/>
            <person name="You Y.-T."/>
            <person name="Zhou Y.-Z."/>
            <person name="Lai M.-C."/>
        </authorList>
    </citation>
    <scope>NUCLEOTIDE SEQUENCE</scope>
    <source>
        <strain evidence="10">DSM 3599</strain>
    </source>
</reference>
<dbReference type="EMBL" id="CP096115">
    <property type="protein sequence ID" value="UUX91738.1"/>
    <property type="molecule type" value="Genomic_DNA"/>
</dbReference>
<dbReference type="GO" id="GO:0006412">
    <property type="term" value="P:translation"/>
    <property type="evidence" value="ECO:0007669"/>
    <property type="project" value="UniProtKB-UniRule"/>
</dbReference>
<keyword evidence="4 8" id="KW-0699">rRNA-binding</keyword>
<dbReference type="KEGG" id="mend:L6E24_10230"/>
<evidence type="ECO:0000256" key="5">
    <source>
        <dbReference type="ARBA" id="ARBA00022884"/>
    </source>
</evidence>
<keyword evidence="6 8" id="KW-0689">Ribosomal protein</keyword>
<evidence type="ECO:0000256" key="3">
    <source>
        <dbReference type="ARBA" id="ARBA00011458"/>
    </source>
</evidence>
<accession>A0A9E7TI19</accession>
<dbReference type="Pfam" id="PF00410">
    <property type="entry name" value="Ribosomal_S8"/>
    <property type="match status" value="1"/>
</dbReference>
<evidence type="ECO:0000256" key="1">
    <source>
        <dbReference type="ARBA" id="ARBA00002569"/>
    </source>
</evidence>
<comment type="function">
    <text evidence="1 8">One of the primary rRNA binding proteins, it binds directly to 16S rRNA central domain where it helps coordinate assembly of the platform of the 30S subunit.</text>
</comment>
<dbReference type="InterPro" id="IPR000630">
    <property type="entry name" value="Ribosomal_uS8"/>
</dbReference>
<evidence type="ECO:0000256" key="9">
    <source>
        <dbReference type="RuleBase" id="RU003660"/>
    </source>
</evidence>
<evidence type="ECO:0000313" key="11">
    <source>
        <dbReference type="Proteomes" id="UP001060368"/>
    </source>
</evidence>
<evidence type="ECO:0000313" key="10">
    <source>
        <dbReference type="EMBL" id="UUX91738.1"/>
    </source>
</evidence>
<dbReference type="Gene3D" id="3.30.1490.10">
    <property type="match status" value="1"/>
</dbReference>
<keyword evidence="7 8" id="KW-0687">Ribonucleoprotein</keyword>
<organism evidence="10 11">
    <name type="scientific">Methanoplanus endosymbiosus</name>
    <dbReference type="NCBI Taxonomy" id="33865"/>
    <lineage>
        <taxon>Archaea</taxon>
        <taxon>Methanobacteriati</taxon>
        <taxon>Methanobacteriota</taxon>
        <taxon>Stenosarchaea group</taxon>
        <taxon>Methanomicrobia</taxon>
        <taxon>Methanomicrobiales</taxon>
        <taxon>Methanomicrobiaceae</taxon>
        <taxon>Methanoplanus</taxon>
    </lineage>
</organism>